<dbReference type="AlphaFoldDB" id="A0A2T5IY64"/>
<dbReference type="PROSITE" id="PS50848">
    <property type="entry name" value="START"/>
    <property type="match status" value="1"/>
</dbReference>
<name>A0A2T5IY64_9GAMM</name>
<evidence type="ECO:0000256" key="1">
    <source>
        <dbReference type="SAM" id="SignalP"/>
    </source>
</evidence>
<feature type="chain" id="PRO_5015693631" description="START domain-containing protein" evidence="1">
    <location>
        <begin position="27"/>
        <end position="243"/>
    </location>
</feature>
<keyword evidence="4" id="KW-1185">Reference proteome</keyword>
<evidence type="ECO:0000259" key="2">
    <source>
        <dbReference type="PROSITE" id="PS50848"/>
    </source>
</evidence>
<gene>
    <name evidence="3" type="ORF">C8N29_11051</name>
</gene>
<reference evidence="3 4" key="1">
    <citation type="submission" date="2018-04" db="EMBL/GenBank/DDBJ databases">
        <title>Genomic Encyclopedia of Archaeal and Bacterial Type Strains, Phase II (KMG-II): from individual species to whole genera.</title>
        <authorList>
            <person name="Goeker M."/>
        </authorList>
    </citation>
    <scope>NUCLEOTIDE SEQUENCE [LARGE SCALE GENOMIC DNA]</scope>
    <source>
        <strain evidence="3 4">DSM 5822</strain>
    </source>
</reference>
<dbReference type="GO" id="GO:0008289">
    <property type="term" value="F:lipid binding"/>
    <property type="evidence" value="ECO:0007669"/>
    <property type="project" value="InterPro"/>
</dbReference>
<dbReference type="EMBL" id="QAON01000010">
    <property type="protein sequence ID" value="PTQ88902.1"/>
    <property type="molecule type" value="Genomic_DNA"/>
</dbReference>
<dbReference type="Proteomes" id="UP000244223">
    <property type="component" value="Unassembled WGS sequence"/>
</dbReference>
<dbReference type="SUPFAM" id="SSF55961">
    <property type="entry name" value="Bet v1-like"/>
    <property type="match status" value="1"/>
</dbReference>
<dbReference type="InterPro" id="IPR002913">
    <property type="entry name" value="START_lipid-bd_dom"/>
</dbReference>
<feature type="domain" description="START" evidence="2">
    <location>
        <begin position="42"/>
        <end position="202"/>
    </location>
</feature>
<proteinExistence type="predicted"/>
<protein>
    <recommendedName>
        <fullName evidence="2">START domain-containing protein</fullName>
    </recommendedName>
</protein>
<accession>A0A2T5IY64</accession>
<organism evidence="3 4">
    <name type="scientific">Agitococcus lubricus</name>
    <dbReference type="NCBI Taxonomy" id="1077255"/>
    <lineage>
        <taxon>Bacteria</taxon>
        <taxon>Pseudomonadati</taxon>
        <taxon>Pseudomonadota</taxon>
        <taxon>Gammaproteobacteria</taxon>
        <taxon>Moraxellales</taxon>
        <taxon>Moraxellaceae</taxon>
        <taxon>Agitococcus</taxon>
    </lineage>
</organism>
<evidence type="ECO:0000313" key="3">
    <source>
        <dbReference type="EMBL" id="PTQ88902.1"/>
    </source>
</evidence>
<dbReference type="RefSeq" id="WP_107866062.1">
    <property type="nucleotide sequence ID" value="NZ_QAON01000010.1"/>
</dbReference>
<comment type="caution">
    <text evidence="3">The sequence shown here is derived from an EMBL/GenBank/DDBJ whole genome shotgun (WGS) entry which is preliminary data.</text>
</comment>
<sequence>MSFVLSRFSALLCAFWLVLSSTSVYADKNELDDLRSQVGRDWVLVKNDRLRNIKTYVRLEDGKQYRSFKVEAILDCTVDALAHVLLDFDNYTKWYWKTRESRLLEQKSATEYIVYMVHEAPYGIPDRDVVIKGVIEPQTKTKRALTLKVSAFPEYLPPKPPLVRMPAEDMSVKFSPLPNNRIQLEAEGYFDAGGTVPAWAANFVQRSAPYSVVLGLQRMVSLDEYRKSKKALAFPIYDYDDYK</sequence>
<dbReference type="OrthoDB" id="1845996at2"/>
<evidence type="ECO:0000313" key="4">
    <source>
        <dbReference type="Proteomes" id="UP000244223"/>
    </source>
</evidence>
<feature type="signal peptide" evidence="1">
    <location>
        <begin position="1"/>
        <end position="26"/>
    </location>
</feature>
<keyword evidence="1" id="KW-0732">Signal</keyword>
<dbReference type="InterPro" id="IPR023393">
    <property type="entry name" value="START-like_dom_sf"/>
</dbReference>
<dbReference type="Gene3D" id="3.30.530.20">
    <property type="match status" value="1"/>
</dbReference>